<dbReference type="RefSeq" id="WP_184310740.1">
    <property type="nucleotide sequence ID" value="NZ_JACHEN010000013.1"/>
</dbReference>
<accession>A0A841L1D9</accession>
<evidence type="ECO:0000313" key="1">
    <source>
        <dbReference type="EMBL" id="MBB6216199.1"/>
    </source>
</evidence>
<dbReference type="AlphaFoldDB" id="A0A841L1D9"/>
<proteinExistence type="predicted"/>
<sequence length="285" mass="32803">MPSASLQWARLINDKKDIPEIFTSCLSQILGDAITLPYLIYAPQDTWRGQTIHDKLLFTHNNNAYILENSNGSIMVFCHAFEDIITIEHGKILLYSWIRIESMIDDKVIHSIFQYNTVVESFFKEIMQTIRNSIVSKKIKANPNDKHGNFFSIEDLTCRLENYTKSCLLPYQKVASAVFQPAIFKRSWLISKDLLIPNQLLILTSEELIIYKEEFEKADISKFGGIWSYIPLNKIRSLERIVDTSASLIVLSIQFYGSKKINLSYPLTRSDDVSSLISQINAHIR</sequence>
<comment type="caution">
    <text evidence="1">The sequence shown here is derived from an EMBL/GenBank/DDBJ whole genome shotgun (WGS) entry which is preliminary data.</text>
</comment>
<evidence type="ECO:0000313" key="2">
    <source>
        <dbReference type="Proteomes" id="UP000579281"/>
    </source>
</evidence>
<reference evidence="1 2" key="1">
    <citation type="submission" date="2020-08" db="EMBL/GenBank/DDBJ databases">
        <title>Genomic Encyclopedia of Type Strains, Phase IV (KMG-IV): sequencing the most valuable type-strain genomes for metagenomic binning, comparative biology and taxonomic classification.</title>
        <authorList>
            <person name="Goeker M."/>
        </authorList>
    </citation>
    <scope>NUCLEOTIDE SEQUENCE [LARGE SCALE GENOMIC DNA]</scope>
    <source>
        <strain evidence="1 2">DSM 103526</strain>
    </source>
</reference>
<dbReference type="Proteomes" id="UP000579281">
    <property type="component" value="Unassembled WGS sequence"/>
</dbReference>
<organism evidence="1 2">
    <name type="scientific">Anaerosolibacter carboniphilus</name>
    <dbReference type="NCBI Taxonomy" id="1417629"/>
    <lineage>
        <taxon>Bacteria</taxon>
        <taxon>Bacillati</taxon>
        <taxon>Bacillota</taxon>
        <taxon>Clostridia</taxon>
        <taxon>Peptostreptococcales</taxon>
        <taxon>Thermotaleaceae</taxon>
        <taxon>Anaerosolibacter</taxon>
    </lineage>
</organism>
<dbReference type="EMBL" id="JACHEN010000013">
    <property type="protein sequence ID" value="MBB6216199.1"/>
    <property type="molecule type" value="Genomic_DNA"/>
</dbReference>
<protein>
    <submittedName>
        <fullName evidence="1">Uncharacterized protein</fullName>
    </submittedName>
</protein>
<gene>
    <name evidence="1" type="ORF">HNQ80_002298</name>
</gene>
<name>A0A841L1D9_9FIRM</name>
<keyword evidence="2" id="KW-1185">Reference proteome</keyword>